<feature type="compositionally biased region" description="Polar residues" evidence="1">
    <location>
        <begin position="216"/>
        <end position="228"/>
    </location>
</feature>
<proteinExistence type="predicted"/>
<gene>
    <name evidence="3" type="ORF">CVT26_003879</name>
</gene>
<dbReference type="EMBL" id="NHYE01004606">
    <property type="protein sequence ID" value="PPQ83561.1"/>
    <property type="molecule type" value="Genomic_DNA"/>
</dbReference>
<organism evidence="3 4">
    <name type="scientific">Gymnopilus dilepis</name>
    <dbReference type="NCBI Taxonomy" id="231916"/>
    <lineage>
        <taxon>Eukaryota</taxon>
        <taxon>Fungi</taxon>
        <taxon>Dikarya</taxon>
        <taxon>Basidiomycota</taxon>
        <taxon>Agaricomycotina</taxon>
        <taxon>Agaricomycetes</taxon>
        <taxon>Agaricomycetidae</taxon>
        <taxon>Agaricales</taxon>
        <taxon>Agaricineae</taxon>
        <taxon>Hymenogastraceae</taxon>
        <taxon>Gymnopilus</taxon>
    </lineage>
</organism>
<keyword evidence="2" id="KW-0472">Membrane</keyword>
<feature type="compositionally biased region" description="Polar residues" evidence="1">
    <location>
        <begin position="152"/>
        <end position="161"/>
    </location>
</feature>
<keyword evidence="4" id="KW-1185">Reference proteome</keyword>
<comment type="caution">
    <text evidence="3">The sequence shown here is derived from an EMBL/GenBank/DDBJ whole genome shotgun (WGS) entry which is preliminary data.</text>
</comment>
<feature type="compositionally biased region" description="Basic and acidic residues" evidence="1">
    <location>
        <begin position="126"/>
        <end position="138"/>
    </location>
</feature>
<reference evidence="3 4" key="1">
    <citation type="journal article" date="2018" name="Evol. Lett.">
        <title>Horizontal gene cluster transfer increased hallucinogenic mushroom diversity.</title>
        <authorList>
            <person name="Reynolds H.T."/>
            <person name="Vijayakumar V."/>
            <person name="Gluck-Thaler E."/>
            <person name="Korotkin H.B."/>
            <person name="Matheny P.B."/>
            <person name="Slot J.C."/>
        </authorList>
    </citation>
    <scope>NUCLEOTIDE SEQUENCE [LARGE SCALE GENOMIC DNA]</scope>
    <source>
        <strain evidence="3 4">SRW20</strain>
    </source>
</reference>
<keyword evidence="2" id="KW-1133">Transmembrane helix</keyword>
<dbReference type="InParanoid" id="A0A409WYM0"/>
<protein>
    <submittedName>
        <fullName evidence="3">Uncharacterized protein</fullName>
    </submittedName>
</protein>
<evidence type="ECO:0000313" key="3">
    <source>
        <dbReference type="EMBL" id="PPQ83561.1"/>
    </source>
</evidence>
<feature type="compositionally biased region" description="Acidic residues" evidence="1">
    <location>
        <begin position="174"/>
        <end position="183"/>
    </location>
</feature>
<evidence type="ECO:0000256" key="1">
    <source>
        <dbReference type="SAM" id="MobiDB-lite"/>
    </source>
</evidence>
<name>A0A409WYM0_9AGAR</name>
<dbReference type="Proteomes" id="UP000284706">
    <property type="component" value="Unassembled WGS sequence"/>
</dbReference>
<accession>A0A409WYM0</accession>
<evidence type="ECO:0000313" key="4">
    <source>
        <dbReference type="Proteomes" id="UP000284706"/>
    </source>
</evidence>
<feature type="compositionally biased region" description="Basic and acidic residues" evidence="1">
    <location>
        <begin position="206"/>
        <end position="215"/>
    </location>
</feature>
<feature type="compositionally biased region" description="Low complexity" evidence="1">
    <location>
        <begin position="184"/>
        <end position="195"/>
    </location>
</feature>
<dbReference type="AlphaFoldDB" id="A0A409WYM0"/>
<feature type="transmembrane region" description="Helical" evidence="2">
    <location>
        <begin position="12"/>
        <end position="35"/>
    </location>
</feature>
<sequence>MGSNDTKNVTTAAVIMIMTATADITVITTETTVVVRQFDTTKGGMMTLSAIMDLMTVGIMTAILTTAGILKNQRRQAQEERRGAISESLGIIITIDTVDMKAMTTIPVTGDTDQDTVPTITTTIRHRGEDVRTAEKSETGPSREYSRDESAAISNIDSGHVSSVPPLPPPALGDGEDDMDIESSSESTTLSESQTAKVQATSAADKVPEPAKASEDTNGNGNHNQEPGNTVPRGRSATRVLPDEVVPPLLGAALLVTTIAIDIALALATIADADTAVVDLRPPPDPGLGLVPAINT</sequence>
<feature type="region of interest" description="Disordered" evidence="1">
    <location>
        <begin position="109"/>
        <end position="235"/>
    </location>
</feature>
<keyword evidence="2" id="KW-0812">Transmembrane</keyword>
<evidence type="ECO:0000256" key="2">
    <source>
        <dbReference type="SAM" id="Phobius"/>
    </source>
</evidence>
<feature type="transmembrane region" description="Helical" evidence="2">
    <location>
        <begin position="47"/>
        <end position="70"/>
    </location>
</feature>